<dbReference type="InterPro" id="IPR050902">
    <property type="entry name" value="ABC_Transporter_SBP"/>
</dbReference>
<evidence type="ECO:0000313" key="3">
    <source>
        <dbReference type="EMBL" id="MBB5335321.1"/>
    </source>
</evidence>
<dbReference type="PROSITE" id="PS51257">
    <property type="entry name" value="PROKAR_LIPOPROTEIN"/>
    <property type="match status" value="1"/>
</dbReference>
<dbReference type="EMBL" id="JACHFH010000003">
    <property type="protein sequence ID" value="MBB5335321.1"/>
    <property type="molecule type" value="Genomic_DNA"/>
</dbReference>
<dbReference type="Gene3D" id="3.40.50.1980">
    <property type="entry name" value="Nitrogenase molybdenum iron protein domain"/>
    <property type="match status" value="2"/>
</dbReference>
<dbReference type="AlphaFoldDB" id="A0A840UC61"/>
<keyword evidence="4" id="KW-1185">Reference proteome</keyword>
<evidence type="ECO:0000259" key="2">
    <source>
        <dbReference type="PROSITE" id="PS50983"/>
    </source>
</evidence>
<dbReference type="RefSeq" id="WP_231038133.1">
    <property type="nucleotide sequence ID" value="NZ_JACHFH010000003.1"/>
</dbReference>
<accession>A0A840UC61</accession>
<proteinExistence type="inferred from homology"/>
<comment type="similarity">
    <text evidence="1">Belongs to the bacterial solute-binding protein 8 family.</text>
</comment>
<feature type="domain" description="Fe/B12 periplasmic-binding" evidence="2">
    <location>
        <begin position="55"/>
        <end position="314"/>
    </location>
</feature>
<dbReference type="InterPro" id="IPR002491">
    <property type="entry name" value="ABC_transptr_periplasmic_BD"/>
</dbReference>
<organism evidence="3 4">
    <name type="scientific">Pectinatus brassicae</name>
    <dbReference type="NCBI Taxonomy" id="862415"/>
    <lineage>
        <taxon>Bacteria</taxon>
        <taxon>Bacillati</taxon>
        <taxon>Bacillota</taxon>
        <taxon>Negativicutes</taxon>
        <taxon>Selenomonadales</taxon>
        <taxon>Selenomonadaceae</taxon>
        <taxon>Pectinatus</taxon>
    </lineage>
</organism>
<sequence>MDMNRKMIFLFIVIALIAAIFSGCGSDKKTAQNKGYVTITDDANRTVSLTKKPERIVALSTSFLEPLHDVDAKVIGCPSSKMGVPEYYKDLAKVGAVYDINIEKVVGLKPDLVIAMKGMNDKFVSTLESNNIPVIVLDMKSYEQVKRCLDIFAKITGEQDKAAAVIKKMDDQIVAVKAKLPQKAIKMAILHSTAQDVTVQLDNSIAGSVAKMLGFTNVAADVNTPDGNTESAPYSLEMLVKKNPDVIFITSMGDMKTIKAAMEKNVENNDAWKSLSAVKNKHVYYLPQHLFLLNPGIHYPQAAQIMAQKIYPDLFTANK</sequence>
<dbReference type="PROSITE" id="PS50983">
    <property type="entry name" value="FE_B12_PBP"/>
    <property type="match status" value="1"/>
</dbReference>
<dbReference type="Pfam" id="PF01497">
    <property type="entry name" value="Peripla_BP_2"/>
    <property type="match status" value="1"/>
</dbReference>
<dbReference type="PANTHER" id="PTHR30535">
    <property type="entry name" value="VITAMIN B12-BINDING PROTEIN"/>
    <property type="match status" value="1"/>
</dbReference>
<evidence type="ECO:0000313" key="4">
    <source>
        <dbReference type="Proteomes" id="UP000559117"/>
    </source>
</evidence>
<comment type="caution">
    <text evidence="3">The sequence shown here is derived from an EMBL/GenBank/DDBJ whole genome shotgun (WGS) entry which is preliminary data.</text>
</comment>
<name>A0A840UC61_9FIRM</name>
<protein>
    <submittedName>
        <fullName evidence="3">Iron complex transport system substrate-binding protein</fullName>
    </submittedName>
</protein>
<dbReference type="SUPFAM" id="SSF53807">
    <property type="entry name" value="Helical backbone' metal receptor"/>
    <property type="match status" value="1"/>
</dbReference>
<reference evidence="3 4" key="1">
    <citation type="submission" date="2020-08" db="EMBL/GenBank/DDBJ databases">
        <title>Genomic Encyclopedia of Type Strains, Phase IV (KMG-IV): sequencing the most valuable type-strain genomes for metagenomic binning, comparative biology and taxonomic classification.</title>
        <authorList>
            <person name="Goeker M."/>
        </authorList>
    </citation>
    <scope>NUCLEOTIDE SEQUENCE [LARGE SCALE GENOMIC DNA]</scope>
    <source>
        <strain evidence="3 4">DSM 24661</strain>
    </source>
</reference>
<dbReference type="Proteomes" id="UP000559117">
    <property type="component" value="Unassembled WGS sequence"/>
</dbReference>
<gene>
    <name evidence="3" type="ORF">HNR32_000441</name>
</gene>
<dbReference type="PANTHER" id="PTHR30535:SF34">
    <property type="entry name" value="MOLYBDATE-BINDING PROTEIN MOLA"/>
    <property type="match status" value="1"/>
</dbReference>
<evidence type="ECO:0000256" key="1">
    <source>
        <dbReference type="ARBA" id="ARBA00008814"/>
    </source>
</evidence>
<dbReference type="GO" id="GO:0071281">
    <property type="term" value="P:cellular response to iron ion"/>
    <property type="evidence" value="ECO:0007669"/>
    <property type="project" value="TreeGrafter"/>
</dbReference>